<feature type="region of interest" description="Disordered" evidence="5">
    <location>
        <begin position="250"/>
        <end position="323"/>
    </location>
</feature>
<dbReference type="FunFam" id="1.20.1540.10:FF:000004">
    <property type="entry name" value="Transmembrane protein 115"/>
    <property type="match status" value="1"/>
</dbReference>
<dbReference type="OrthoDB" id="73612at2759"/>
<evidence type="ECO:0000256" key="3">
    <source>
        <dbReference type="ARBA" id="ARBA00022989"/>
    </source>
</evidence>
<gene>
    <name evidence="7" type="ORF">COCSUDRAFT_31237</name>
</gene>
<dbReference type="KEGG" id="csl:COCSUDRAFT_31237"/>
<feature type="transmembrane region" description="Helical" evidence="6">
    <location>
        <begin position="165"/>
        <end position="198"/>
    </location>
</feature>
<evidence type="ECO:0000313" key="7">
    <source>
        <dbReference type="EMBL" id="EIE19425.1"/>
    </source>
</evidence>
<protein>
    <submittedName>
        <fullName evidence="7">DUF1751-domain-containing protein</fullName>
    </submittedName>
</protein>
<dbReference type="GO" id="GO:0016020">
    <property type="term" value="C:membrane"/>
    <property type="evidence" value="ECO:0007669"/>
    <property type="project" value="UniProtKB-SubCell"/>
</dbReference>
<dbReference type="GO" id="GO:0006890">
    <property type="term" value="P:retrograde vesicle-mediated transport, Golgi to endoplasmic reticulum"/>
    <property type="evidence" value="ECO:0007669"/>
    <property type="project" value="InterPro"/>
</dbReference>
<dbReference type="SMART" id="SM01160">
    <property type="entry name" value="DUF1751"/>
    <property type="match status" value="1"/>
</dbReference>
<dbReference type="GO" id="GO:0005794">
    <property type="term" value="C:Golgi apparatus"/>
    <property type="evidence" value="ECO:0007669"/>
    <property type="project" value="TreeGrafter"/>
</dbReference>
<keyword evidence="4 6" id="KW-0472">Membrane</keyword>
<evidence type="ECO:0000256" key="5">
    <source>
        <dbReference type="SAM" id="MobiDB-lite"/>
    </source>
</evidence>
<dbReference type="SUPFAM" id="SSF144091">
    <property type="entry name" value="Rhomboid-like"/>
    <property type="match status" value="1"/>
</dbReference>
<dbReference type="eggNOG" id="KOG2890">
    <property type="taxonomic scope" value="Eukaryota"/>
</dbReference>
<feature type="transmembrane region" description="Helical" evidence="6">
    <location>
        <begin position="88"/>
        <end position="108"/>
    </location>
</feature>
<dbReference type="Pfam" id="PF08551">
    <property type="entry name" value="DUF1751"/>
    <property type="match status" value="1"/>
</dbReference>
<dbReference type="InterPro" id="IPR013861">
    <property type="entry name" value="TMEM115/Pdh1/Rbl19"/>
</dbReference>
<dbReference type="InterPro" id="IPR035952">
    <property type="entry name" value="Rhomboid-like_sf"/>
</dbReference>
<proteinExistence type="predicted"/>
<keyword evidence="8" id="KW-1185">Reference proteome</keyword>
<keyword evidence="3 6" id="KW-1133">Transmembrane helix</keyword>
<keyword evidence="2 6" id="KW-0812">Transmembrane</keyword>
<dbReference type="GeneID" id="17037365"/>
<name>I0YM06_COCSC</name>
<reference evidence="7 8" key="1">
    <citation type="journal article" date="2012" name="Genome Biol.">
        <title>The genome of the polar eukaryotic microalga coccomyxa subellipsoidea reveals traits of cold adaptation.</title>
        <authorList>
            <person name="Blanc G."/>
            <person name="Agarkova I."/>
            <person name="Grimwood J."/>
            <person name="Kuo A."/>
            <person name="Brueggeman A."/>
            <person name="Dunigan D."/>
            <person name="Gurnon J."/>
            <person name="Ladunga I."/>
            <person name="Lindquist E."/>
            <person name="Lucas S."/>
            <person name="Pangilinan J."/>
            <person name="Proschold T."/>
            <person name="Salamov A."/>
            <person name="Schmutz J."/>
            <person name="Weeks D."/>
            <person name="Yamada T."/>
            <person name="Claverie J.M."/>
            <person name="Grigoriev I."/>
            <person name="Van Etten J."/>
            <person name="Lomsadze A."/>
            <person name="Borodovsky M."/>
        </authorList>
    </citation>
    <scope>NUCLEOTIDE SEQUENCE [LARGE SCALE GENOMIC DNA]</scope>
    <source>
        <strain evidence="7 8">C-169</strain>
    </source>
</reference>
<feature type="transmembrane region" description="Helical" evidence="6">
    <location>
        <begin position="12"/>
        <end position="38"/>
    </location>
</feature>
<comment type="subcellular location">
    <subcellularLocation>
        <location evidence="1">Membrane</location>
        <topology evidence="1">Multi-pass membrane protein</topology>
    </subcellularLocation>
</comment>
<dbReference type="Gene3D" id="1.20.1540.10">
    <property type="entry name" value="Rhomboid-like"/>
    <property type="match status" value="1"/>
</dbReference>
<dbReference type="RefSeq" id="XP_005643969.1">
    <property type="nucleotide sequence ID" value="XM_005643912.1"/>
</dbReference>
<accession>I0YM06</accession>
<comment type="caution">
    <text evidence="7">The sequence shown here is derived from an EMBL/GenBank/DDBJ whole genome shotgun (WGS) entry which is preliminary data.</text>
</comment>
<dbReference type="Proteomes" id="UP000007264">
    <property type="component" value="Unassembled WGS sequence"/>
</dbReference>
<evidence type="ECO:0000256" key="4">
    <source>
        <dbReference type="ARBA" id="ARBA00023136"/>
    </source>
</evidence>
<organism evidence="7 8">
    <name type="scientific">Coccomyxa subellipsoidea (strain C-169)</name>
    <name type="common">Green microalga</name>
    <dbReference type="NCBI Taxonomy" id="574566"/>
    <lineage>
        <taxon>Eukaryota</taxon>
        <taxon>Viridiplantae</taxon>
        <taxon>Chlorophyta</taxon>
        <taxon>core chlorophytes</taxon>
        <taxon>Trebouxiophyceae</taxon>
        <taxon>Trebouxiophyceae incertae sedis</taxon>
        <taxon>Coccomyxaceae</taxon>
        <taxon>Coccomyxa</taxon>
        <taxon>Coccomyxa subellipsoidea</taxon>
    </lineage>
</organism>
<sequence length="323" mass="34892">MKLLTDFTKLSKVIGGVIVIGYFVQLIAPSTRGVFALVPGRFLPCVWNIFTAGLLEVHFYKVIFSVVSCLALARLIEPVWGSSEFLKFLAATNAATGAATLFLLYIFFALTQYSEKSGDLLYKEVSGFEGVVAGCLVAIKQIMPDNEIMLLTGVIRFRVKHLPSLFLAFAVAGSFVLGTALSTVPFVCFGTYFAWVYLRFLQYKPELSARGDPFNEDFRFASFFPEFVQPPVDKVAQVVGVALRLAPRSPSRAAGGFVPGAAPLPGSDDADAARRRERGARALEERLGSRKPASVPVSTNADIEAPLAEDRTAQAVSSGAEGS</sequence>
<evidence type="ECO:0000256" key="6">
    <source>
        <dbReference type="SAM" id="Phobius"/>
    </source>
</evidence>
<evidence type="ECO:0000313" key="8">
    <source>
        <dbReference type="Proteomes" id="UP000007264"/>
    </source>
</evidence>
<dbReference type="AlphaFoldDB" id="I0YM06"/>
<dbReference type="PANTHER" id="PTHR13377">
    <property type="entry name" value="PLACENTAL PROTEIN 6"/>
    <property type="match status" value="1"/>
</dbReference>
<dbReference type="EMBL" id="AGSI01000019">
    <property type="protein sequence ID" value="EIE19425.1"/>
    <property type="molecule type" value="Genomic_DNA"/>
</dbReference>
<dbReference type="PANTHER" id="PTHR13377:SF3">
    <property type="entry name" value="TRANSMEMBRANE PROTEIN 115"/>
    <property type="match status" value="1"/>
</dbReference>
<feature type="compositionally biased region" description="Basic and acidic residues" evidence="5">
    <location>
        <begin position="271"/>
        <end position="288"/>
    </location>
</feature>
<evidence type="ECO:0000256" key="2">
    <source>
        <dbReference type="ARBA" id="ARBA00022692"/>
    </source>
</evidence>
<evidence type="ECO:0000256" key="1">
    <source>
        <dbReference type="ARBA" id="ARBA00004141"/>
    </source>
</evidence>